<protein>
    <submittedName>
        <fullName evidence="2">Uncharacterized protein</fullName>
    </submittedName>
</protein>
<dbReference type="EMBL" id="CP042906">
    <property type="protein sequence ID" value="QEX14820.1"/>
    <property type="molecule type" value="Genomic_DNA"/>
</dbReference>
<dbReference type="RefSeq" id="WP_151175331.1">
    <property type="nucleotide sequence ID" value="NZ_CP042906.1"/>
</dbReference>
<organism evidence="2 3">
    <name type="scientific">Hypericibacter terrae</name>
    <dbReference type="NCBI Taxonomy" id="2602015"/>
    <lineage>
        <taxon>Bacteria</taxon>
        <taxon>Pseudomonadati</taxon>
        <taxon>Pseudomonadota</taxon>
        <taxon>Alphaproteobacteria</taxon>
        <taxon>Rhodospirillales</taxon>
        <taxon>Dongiaceae</taxon>
        <taxon>Hypericibacter</taxon>
    </lineage>
</organism>
<feature type="transmembrane region" description="Helical" evidence="1">
    <location>
        <begin position="12"/>
        <end position="35"/>
    </location>
</feature>
<reference evidence="2 3" key="1">
    <citation type="submission" date="2019-08" db="EMBL/GenBank/DDBJ databases">
        <title>Hyperibacter terrae gen. nov., sp. nov. and Hyperibacter viscosus sp. nov., two new members in the family Rhodospirillaceae isolated from the rhizosphere of Hypericum perforatum.</title>
        <authorList>
            <person name="Noviana Z."/>
        </authorList>
    </citation>
    <scope>NUCLEOTIDE SEQUENCE [LARGE SCALE GENOMIC DNA]</scope>
    <source>
        <strain evidence="2 3">R5913</strain>
    </source>
</reference>
<keyword evidence="3" id="KW-1185">Reference proteome</keyword>
<dbReference type="KEGG" id="htq:FRZ44_00950"/>
<gene>
    <name evidence="2" type="ORF">FRZ44_00950</name>
</gene>
<dbReference type="Proteomes" id="UP000326202">
    <property type="component" value="Chromosome"/>
</dbReference>
<proteinExistence type="predicted"/>
<dbReference type="AlphaFoldDB" id="A0A5J6MF13"/>
<dbReference type="OrthoDB" id="9982965at2"/>
<evidence type="ECO:0000313" key="3">
    <source>
        <dbReference type="Proteomes" id="UP000326202"/>
    </source>
</evidence>
<keyword evidence="1" id="KW-1133">Transmembrane helix</keyword>
<sequence>MSAAPPSRFPGGVLLAMAGVGAGFVIVIGAGYYLSGQPAPSAIANSLPVAVAVLAAVIVVAAKRWRPGKPRASDWGILPDGFDFHRPRLRRQRLANEAARRERLAALAADPIKFRYVKLIEAGQSWSDEQIAYDLDRRQTATCPHLQPIERALRDHGLYLRRWAGPDVEAQCCVDDAGLSRRFALPPSVRYAEPAAYDRSLEDPPTALLHCSLCRSSIHLIHPAMARRQTAWFPAAPDRLPRSAVSTRG</sequence>
<name>A0A5J6MF13_9PROT</name>
<feature type="transmembrane region" description="Helical" evidence="1">
    <location>
        <begin position="41"/>
        <end position="62"/>
    </location>
</feature>
<evidence type="ECO:0000256" key="1">
    <source>
        <dbReference type="SAM" id="Phobius"/>
    </source>
</evidence>
<evidence type="ECO:0000313" key="2">
    <source>
        <dbReference type="EMBL" id="QEX14820.1"/>
    </source>
</evidence>
<accession>A0A5J6MF13</accession>
<keyword evidence="1" id="KW-0812">Transmembrane</keyword>
<keyword evidence="1" id="KW-0472">Membrane</keyword>